<reference evidence="4 6" key="3">
    <citation type="submission" date="2018-06" db="EMBL/GenBank/DDBJ databases">
        <authorList>
            <consortium name="Pathogen Informatics"/>
            <person name="Doyle S."/>
        </authorList>
    </citation>
    <scope>NUCLEOTIDE SEQUENCE [LARGE SCALE GENOMIC DNA]</scope>
    <source>
        <strain evidence="4 6">NCTC13834</strain>
    </source>
</reference>
<feature type="domain" description="RNase H type-1" evidence="1">
    <location>
        <begin position="1"/>
        <end position="126"/>
    </location>
</feature>
<dbReference type="EMBL" id="PZHR01000003">
    <property type="protein sequence ID" value="PTK60711.1"/>
    <property type="molecule type" value="Genomic_DNA"/>
</dbReference>
<evidence type="ECO:0000313" key="4">
    <source>
        <dbReference type="EMBL" id="SUM55122.1"/>
    </source>
</evidence>
<dbReference type="Proteomes" id="UP000664081">
    <property type="component" value="Unassembled WGS sequence"/>
</dbReference>
<dbReference type="InterPro" id="IPR002156">
    <property type="entry name" value="RNaseH_domain"/>
</dbReference>
<reference evidence="3 5" key="1">
    <citation type="journal article" date="2016" name="Front. Microbiol.">
        <title>Comprehensive Phylogenetic Analysis of Bovine Non-aureus Staphylococci Species Based on Whole-Genome Sequencing.</title>
        <authorList>
            <person name="Naushad S."/>
            <person name="Barkema H.W."/>
            <person name="Luby C."/>
            <person name="Condas L.A."/>
            <person name="Nobrega D.B."/>
            <person name="Carson D.A."/>
            <person name="De Buck J."/>
        </authorList>
    </citation>
    <scope>NUCLEOTIDE SEQUENCE [LARGE SCALE GENOMIC DNA]</scope>
    <source>
        <strain evidence="3 5">SNUC 4337</strain>
    </source>
</reference>
<organism evidence="3 5">
    <name type="scientific">Staphylococcus nepalensis</name>
    <dbReference type="NCBI Taxonomy" id="214473"/>
    <lineage>
        <taxon>Bacteria</taxon>
        <taxon>Bacillati</taxon>
        <taxon>Bacillota</taxon>
        <taxon>Bacilli</taxon>
        <taxon>Bacillales</taxon>
        <taxon>Staphylococcaceae</taxon>
        <taxon>Staphylococcus</taxon>
    </lineage>
</organism>
<dbReference type="GO" id="GO:0004523">
    <property type="term" value="F:RNA-DNA hybrid ribonuclease activity"/>
    <property type="evidence" value="ECO:0007669"/>
    <property type="project" value="InterPro"/>
</dbReference>
<dbReference type="GO" id="GO:0003676">
    <property type="term" value="F:nucleic acid binding"/>
    <property type="evidence" value="ECO:0007669"/>
    <property type="project" value="InterPro"/>
</dbReference>
<dbReference type="Proteomes" id="UP000240400">
    <property type="component" value="Unassembled WGS sequence"/>
</dbReference>
<name>A0A291JJL8_9STAP</name>
<dbReference type="EMBL" id="JAFNLT010000001">
    <property type="protein sequence ID" value="MBO1225922.1"/>
    <property type="molecule type" value="Genomic_DNA"/>
</dbReference>
<sequence>MAKIYFDAATAGNPGQSACAVVLVTEHERIHFDFDLGITDNHSAEWASFVYALKCAKAHYITTALVYTDSKLIEDSMNKGQVKNKKFKHYFDQIQALETNFDLLFVRWVPRNQNKEANHHAKNALYKITQTNKKKLRHK</sequence>
<dbReference type="AlphaFoldDB" id="A0A291JJL8"/>
<evidence type="ECO:0000313" key="2">
    <source>
        <dbReference type="EMBL" id="MBO1225922.1"/>
    </source>
</evidence>
<keyword evidence="7" id="KW-1185">Reference proteome</keyword>
<dbReference type="EMBL" id="UHDS01000001">
    <property type="protein sequence ID" value="SUM55122.1"/>
    <property type="molecule type" value="Genomic_DNA"/>
</dbReference>
<evidence type="ECO:0000313" key="5">
    <source>
        <dbReference type="Proteomes" id="UP000240400"/>
    </source>
</evidence>
<reference evidence="3" key="2">
    <citation type="submission" date="2018-03" db="EMBL/GenBank/DDBJ databases">
        <authorList>
            <person name="Keele B.F."/>
        </authorList>
    </citation>
    <scope>NUCLEOTIDE SEQUENCE</scope>
    <source>
        <strain evidence="3">SNUC 4337</strain>
    </source>
</reference>
<dbReference type="KEGG" id="snl:BJD96_07095"/>
<dbReference type="SUPFAM" id="SSF53098">
    <property type="entry name" value="Ribonuclease H-like"/>
    <property type="match status" value="1"/>
</dbReference>
<dbReference type="PROSITE" id="PS50879">
    <property type="entry name" value="RNASE_H_1"/>
    <property type="match status" value="1"/>
</dbReference>
<evidence type="ECO:0000313" key="3">
    <source>
        <dbReference type="EMBL" id="PTK60711.1"/>
    </source>
</evidence>
<dbReference type="InterPro" id="IPR012337">
    <property type="entry name" value="RNaseH-like_sf"/>
</dbReference>
<dbReference type="RefSeq" id="WP_096809698.1">
    <property type="nucleotide sequence ID" value="NZ_BMCF01000002.1"/>
</dbReference>
<protein>
    <submittedName>
        <fullName evidence="4">RNase H</fullName>
    </submittedName>
    <submittedName>
        <fullName evidence="2 3">Ribonuclease H</fullName>
    </submittedName>
</protein>
<evidence type="ECO:0000259" key="1">
    <source>
        <dbReference type="PROSITE" id="PS50879"/>
    </source>
</evidence>
<dbReference type="GeneID" id="66776864"/>
<dbReference type="OrthoDB" id="7845843at2"/>
<reference evidence="2 7" key="4">
    <citation type="submission" date="2021-03" db="EMBL/GenBank/DDBJ databases">
        <title>Staphylococci and Mammaliicocci in bats.</title>
        <authorList>
            <person name="Fountain K."/>
        </authorList>
    </citation>
    <scope>NUCLEOTIDE SEQUENCE [LARGE SCALE GENOMIC DNA]</scope>
    <source>
        <strain evidence="2 7">18_1_E_SW</strain>
    </source>
</reference>
<dbReference type="InterPro" id="IPR036397">
    <property type="entry name" value="RNaseH_sf"/>
</dbReference>
<dbReference type="Proteomes" id="UP000254412">
    <property type="component" value="Unassembled WGS sequence"/>
</dbReference>
<dbReference type="Pfam" id="PF13456">
    <property type="entry name" value="RVT_3"/>
    <property type="match status" value="1"/>
</dbReference>
<proteinExistence type="predicted"/>
<dbReference type="Gene3D" id="3.30.420.10">
    <property type="entry name" value="Ribonuclease H-like superfamily/Ribonuclease H"/>
    <property type="match status" value="1"/>
</dbReference>
<accession>A0A291JJL8</accession>
<evidence type="ECO:0000313" key="6">
    <source>
        <dbReference type="Proteomes" id="UP000254412"/>
    </source>
</evidence>
<dbReference type="CDD" id="cd09279">
    <property type="entry name" value="RNase_HI_like"/>
    <property type="match status" value="1"/>
</dbReference>
<gene>
    <name evidence="4" type="primary">rnhA</name>
    <name evidence="3" type="ORF">BUZ61_01130</name>
    <name evidence="2" type="ORF">J3T88_01115</name>
    <name evidence="4" type="ORF">NCTC13834_01481</name>
</gene>
<evidence type="ECO:0000313" key="7">
    <source>
        <dbReference type="Proteomes" id="UP000664081"/>
    </source>
</evidence>